<keyword evidence="3" id="KW-0489">Methyltransferase</keyword>
<comment type="catalytic activity">
    <reaction evidence="6">
        <text>a 2'-deoxyadenosine in DNA + S-adenosyl-L-methionine = an N(6)-methyl-2'-deoxyadenosine in DNA + S-adenosyl-L-homocysteine + H(+)</text>
        <dbReference type="Rhea" id="RHEA:15197"/>
        <dbReference type="Rhea" id="RHEA-COMP:12418"/>
        <dbReference type="Rhea" id="RHEA-COMP:12419"/>
        <dbReference type="ChEBI" id="CHEBI:15378"/>
        <dbReference type="ChEBI" id="CHEBI:57856"/>
        <dbReference type="ChEBI" id="CHEBI:59789"/>
        <dbReference type="ChEBI" id="CHEBI:90615"/>
        <dbReference type="ChEBI" id="CHEBI:90616"/>
        <dbReference type="EC" id="2.1.1.72"/>
    </reaction>
</comment>
<dbReference type="RefSeq" id="WP_338686651.1">
    <property type="nucleotide sequence ID" value="NZ_AP024702.1"/>
</dbReference>
<name>A0ABM7RI75_9BACT</name>
<dbReference type="InterPro" id="IPR002052">
    <property type="entry name" value="DNA_methylase_N6_adenine_CS"/>
</dbReference>
<keyword evidence="5" id="KW-0949">S-adenosyl-L-methionine</keyword>
<reference evidence="8 9" key="1">
    <citation type="submission" date="2021-06" db="EMBL/GenBank/DDBJ databases">
        <title>Complete genome of Haloferula helveola possessing various polysaccharide degrading enzymes.</title>
        <authorList>
            <person name="Takami H."/>
            <person name="Huang C."/>
            <person name="Hamasaki K."/>
        </authorList>
    </citation>
    <scope>NUCLEOTIDE SEQUENCE [LARGE SCALE GENOMIC DNA]</scope>
    <source>
        <strain evidence="8 9">CN-1</strain>
    </source>
</reference>
<dbReference type="InterPro" id="IPR029063">
    <property type="entry name" value="SAM-dependent_MTases_sf"/>
</dbReference>
<dbReference type="PIRSF" id="PIRSF015855">
    <property type="entry name" value="TypeIII_Mtase_mKpnI"/>
    <property type="match status" value="1"/>
</dbReference>
<evidence type="ECO:0000256" key="3">
    <source>
        <dbReference type="ARBA" id="ARBA00022603"/>
    </source>
</evidence>
<evidence type="ECO:0000313" key="8">
    <source>
        <dbReference type="EMBL" id="BCX49857.1"/>
    </source>
</evidence>
<dbReference type="EC" id="2.1.1.72" evidence="2"/>
<dbReference type="InterPro" id="IPR002295">
    <property type="entry name" value="N4/N6-MTase_EcoPI_Mod-like"/>
</dbReference>
<dbReference type="EMBL" id="AP024702">
    <property type="protein sequence ID" value="BCX49857.1"/>
    <property type="molecule type" value="Genomic_DNA"/>
</dbReference>
<dbReference type="Gene3D" id="3.40.50.150">
    <property type="entry name" value="Vaccinia Virus protein VP39"/>
    <property type="match status" value="1"/>
</dbReference>
<proteinExistence type="inferred from homology"/>
<comment type="similarity">
    <text evidence="1">Belongs to the N(4)/N(6)-methyltransferase family.</text>
</comment>
<evidence type="ECO:0000256" key="1">
    <source>
        <dbReference type="ARBA" id="ARBA00006594"/>
    </source>
</evidence>
<evidence type="ECO:0000256" key="5">
    <source>
        <dbReference type="ARBA" id="ARBA00022691"/>
    </source>
</evidence>
<dbReference type="InterPro" id="IPR002941">
    <property type="entry name" value="DNA_methylase_N4/N6"/>
</dbReference>
<dbReference type="PROSITE" id="PS00092">
    <property type="entry name" value="N6_MTASE"/>
    <property type="match status" value="1"/>
</dbReference>
<gene>
    <name evidence="8" type="ORF">HAHE_37650</name>
</gene>
<sequence>MDKLKLHTPDFVEANAAKLAELFPNCVTESRAEDGSIKRAIDFDLLRQELSGDLVEGVQERYRLDWPGKRESLALANAPITKTLRPCKEESVDFETTRNLYIEGDNLDALKLLQETYLNQVKMIYIDPPYNTGNDFIYDDNFSMSREDYEDEAGERDEEGNAMFDEEKWKQNSSASGRFHSEWVSMMYPRLKLARNLLQEDGVILVSIDDGEVANLIKIGNEVFGEQNFVGNFVWEGGRKNDAKLVSNSHDFICCWVKSRDLLTERNVRWRERKAGLDDIYKQESLIRKRNGKDFEKCRADLNEWFRSLPKDHGALQHKHFSYFDQRGLYAPADLRSPNPRPNLVYDWKGYKPHKNGWAYAKERMARMDAEDRLHYPASSDGRIALKSYLHEHETWAPSSVFYQDRRASSKRLSRLLGKGVFPFSKDENVIKRFIKSCAAEDSLVVDFFSGSGTTAHSVIQLNAEDGGNRRYIAVQLPEPCEEKSEAFKAGYSTISDIGKDRIRKAGSQIREGLQASLDGELKDTERHQEITRRIQDLDIGFRVLKIDSSNMADVYYQPDEVTQDGLDFQVDNLKDGREPEDLLFQVLLDWGVDLGLPITEEVIEGRRVFFVADNALAACFDTGLTEDFCKTLAKREPLRAVFRDAGYASDSTKINIEQIFKALSPHTELKTL</sequence>
<organism evidence="8 9">
    <name type="scientific">Haloferula helveola</name>
    <dbReference type="NCBI Taxonomy" id="490095"/>
    <lineage>
        <taxon>Bacteria</taxon>
        <taxon>Pseudomonadati</taxon>
        <taxon>Verrucomicrobiota</taxon>
        <taxon>Verrucomicrobiia</taxon>
        <taxon>Verrucomicrobiales</taxon>
        <taxon>Verrucomicrobiaceae</taxon>
        <taxon>Haloferula</taxon>
    </lineage>
</organism>
<protein>
    <recommendedName>
        <fullName evidence="2">site-specific DNA-methyltransferase (adenine-specific)</fullName>
        <ecNumber evidence="2">2.1.1.72</ecNumber>
    </recommendedName>
</protein>
<keyword evidence="9" id="KW-1185">Reference proteome</keyword>
<dbReference type="Proteomes" id="UP001374893">
    <property type="component" value="Chromosome"/>
</dbReference>
<evidence type="ECO:0000313" key="9">
    <source>
        <dbReference type="Proteomes" id="UP001374893"/>
    </source>
</evidence>
<accession>A0ABM7RI75</accession>
<dbReference type="SUPFAM" id="SSF53335">
    <property type="entry name" value="S-adenosyl-L-methionine-dependent methyltransferases"/>
    <property type="match status" value="1"/>
</dbReference>
<evidence type="ECO:0000256" key="6">
    <source>
        <dbReference type="ARBA" id="ARBA00047942"/>
    </source>
</evidence>
<keyword evidence="4" id="KW-0808">Transferase</keyword>
<feature type="domain" description="DNA methylase N-4/N-6" evidence="7">
    <location>
        <begin position="121"/>
        <end position="465"/>
    </location>
</feature>
<dbReference type="PRINTS" id="PR00506">
    <property type="entry name" value="D21N6MTFRASE"/>
</dbReference>
<evidence type="ECO:0000259" key="7">
    <source>
        <dbReference type="Pfam" id="PF01555"/>
    </source>
</evidence>
<evidence type="ECO:0000256" key="4">
    <source>
        <dbReference type="ARBA" id="ARBA00022679"/>
    </source>
</evidence>
<evidence type="ECO:0000256" key="2">
    <source>
        <dbReference type="ARBA" id="ARBA00011900"/>
    </source>
</evidence>
<dbReference type="Pfam" id="PF01555">
    <property type="entry name" value="N6_N4_Mtase"/>
    <property type="match status" value="1"/>
</dbReference>